<dbReference type="Pfam" id="PF13041">
    <property type="entry name" value="PPR_2"/>
    <property type="match status" value="2"/>
</dbReference>
<evidence type="ECO:0000256" key="3">
    <source>
        <dbReference type="SAM" id="Phobius"/>
    </source>
</evidence>
<feature type="repeat" description="PPR" evidence="2">
    <location>
        <begin position="43"/>
        <end position="77"/>
    </location>
</feature>
<dbReference type="InterPro" id="IPR011990">
    <property type="entry name" value="TPR-like_helical_dom_sf"/>
</dbReference>
<evidence type="ECO:0000256" key="2">
    <source>
        <dbReference type="PROSITE-ProRule" id="PRU00708"/>
    </source>
</evidence>
<feature type="repeat" description="PPR" evidence="2">
    <location>
        <begin position="144"/>
        <end position="178"/>
    </location>
</feature>
<dbReference type="PROSITE" id="PS51375">
    <property type="entry name" value="PPR"/>
    <property type="match status" value="3"/>
</dbReference>
<keyword evidence="3" id="KW-0812">Transmembrane</keyword>
<protein>
    <recommendedName>
        <fullName evidence="6">Pentatricopeptide repeat-containing protein</fullName>
    </recommendedName>
</protein>
<evidence type="ECO:0008006" key="6">
    <source>
        <dbReference type="Google" id="ProtNLM"/>
    </source>
</evidence>
<dbReference type="InterPro" id="IPR002885">
    <property type="entry name" value="PPR_rpt"/>
</dbReference>
<reference evidence="4" key="1">
    <citation type="submission" date="2023-12" db="EMBL/GenBank/DDBJ databases">
        <title>Genome assembly of Anisodus tanguticus.</title>
        <authorList>
            <person name="Wang Y.-J."/>
        </authorList>
    </citation>
    <scope>NUCLEOTIDE SEQUENCE</scope>
    <source>
        <strain evidence="4">KB-2021</strain>
        <tissue evidence="4">Leaf</tissue>
    </source>
</reference>
<dbReference type="AlphaFoldDB" id="A0AAE1SQD4"/>
<evidence type="ECO:0000256" key="1">
    <source>
        <dbReference type="ARBA" id="ARBA00022737"/>
    </source>
</evidence>
<evidence type="ECO:0000313" key="5">
    <source>
        <dbReference type="Proteomes" id="UP001291623"/>
    </source>
</evidence>
<comment type="caution">
    <text evidence="4">The sequence shown here is derived from an EMBL/GenBank/DDBJ whole genome shotgun (WGS) entry which is preliminary data.</text>
</comment>
<dbReference type="InterPro" id="IPR046960">
    <property type="entry name" value="PPR_At4g14850-like_plant"/>
</dbReference>
<proteinExistence type="predicted"/>
<dbReference type="NCBIfam" id="TIGR00756">
    <property type="entry name" value="PPR"/>
    <property type="match status" value="2"/>
</dbReference>
<feature type="transmembrane region" description="Helical" evidence="3">
    <location>
        <begin position="20"/>
        <end position="37"/>
    </location>
</feature>
<dbReference type="FunFam" id="1.25.40.10:FF:000344">
    <property type="entry name" value="Pentatricopeptide repeat-containing protein"/>
    <property type="match status" value="1"/>
</dbReference>
<name>A0AAE1SQD4_9SOLA</name>
<feature type="repeat" description="PPR" evidence="2">
    <location>
        <begin position="78"/>
        <end position="112"/>
    </location>
</feature>
<accession>A0AAE1SQD4</accession>
<keyword evidence="5" id="KW-1185">Reference proteome</keyword>
<dbReference type="Pfam" id="PF01535">
    <property type="entry name" value="PPR"/>
    <property type="match status" value="1"/>
</dbReference>
<dbReference type="EMBL" id="JAVYJV010000003">
    <property type="protein sequence ID" value="KAK4375493.1"/>
    <property type="molecule type" value="Genomic_DNA"/>
</dbReference>
<gene>
    <name evidence="4" type="ORF">RND71_006170</name>
</gene>
<dbReference type="Gene3D" id="1.25.40.10">
    <property type="entry name" value="Tetratricopeptide repeat domain"/>
    <property type="match status" value="1"/>
</dbReference>
<dbReference type="GO" id="GO:0003723">
    <property type="term" value="F:RNA binding"/>
    <property type="evidence" value="ECO:0007669"/>
    <property type="project" value="InterPro"/>
</dbReference>
<evidence type="ECO:0000313" key="4">
    <source>
        <dbReference type="EMBL" id="KAK4375493.1"/>
    </source>
</evidence>
<dbReference type="Proteomes" id="UP001291623">
    <property type="component" value="Unassembled WGS sequence"/>
</dbReference>
<organism evidence="4 5">
    <name type="scientific">Anisodus tanguticus</name>
    <dbReference type="NCBI Taxonomy" id="243964"/>
    <lineage>
        <taxon>Eukaryota</taxon>
        <taxon>Viridiplantae</taxon>
        <taxon>Streptophyta</taxon>
        <taxon>Embryophyta</taxon>
        <taxon>Tracheophyta</taxon>
        <taxon>Spermatophyta</taxon>
        <taxon>Magnoliopsida</taxon>
        <taxon>eudicotyledons</taxon>
        <taxon>Gunneridae</taxon>
        <taxon>Pentapetalae</taxon>
        <taxon>asterids</taxon>
        <taxon>lamiids</taxon>
        <taxon>Solanales</taxon>
        <taxon>Solanaceae</taxon>
        <taxon>Solanoideae</taxon>
        <taxon>Hyoscyameae</taxon>
        <taxon>Anisodus</taxon>
    </lineage>
</organism>
<keyword evidence="3" id="KW-1133">Transmembrane helix</keyword>
<keyword evidence="3" id="KW-0472">Membrane</keyword>
<sequence>MSLNLRTAAGTRANIIKFGYGMYPSLISLMVVTYVSCDRLNLARQLLVEIPTGYVKNGMYKEALSVFRKMLRSNVEPDGYTFASIITVCARLGAVDHAKWVHHLMTEKRIELNYILSSALIDMYSKCGRIEIARGIFDSVEHTNVSVWNAMINGLAVHGLALDAIEIFSLMGQENVSPDSITLIGLLTACSHSGFVEEVFKRMRGIKRLFKRYSHGQKCFVRFVISAKRFRWLMP</sequence>
<dbReference type="GO" id="GO:0009451">
    <property type="term" value="P:RNA modification"/>
    <property type="evidence" value="ECO:0007669"/>
    <property type="project" value="InterPro"/>
</dbReference>
<dbReference type="PANTHER" id="PTHR47926">
    <property type="entry name" value="PENTATRICOPEPTIDE REPEAT-CONTAINING PROTEIN"/>
    <property type="match status" value="1"/>
</dbReference>
<keyword evidence="1" id="KW-0677">Repeat</keyword>
<dbReference type="PANTHER" id="PTHR47926:SF360">
    <property type="entry name" value="PENTATRICOPEPTIDE REPEAT-CONTAINING PROTEIN"/>
    <property type="match status" value="1"/>
</dbReference>